<dbReference type="GeneID" id="19017622"/>
<feature type="compositionally biased region" description="Acidic residues" evidence="11">
    <location>
        <begin position="16"/>
        <end position="25"/>
    </location>
</feature>
<evidence type="ECO:0000256" key="9">
    <source>
        <dbReference type="ARBA" id="ARBA00023204"/>
    </source>
</evidence>
<evidence type="ECO:0000256" key="7">
    <source>
        <dbReference type="ARBA" id="ARBA00022801"/>
    </source>
</evidence>
<keyword evidence="6" id="KW-0227">DNA damage</keyword>
<dbReference type="InterPro" id="IPR051547">
    <property type="entry name" value="TDP2-like"/>
</dbReference>
<dbReference type="Proteomes" id="UP000198341">
    <property type="component" value="Chromosome 2"/>
</dbReference>
<feature type="region of interest" description="Disordered" evidence="11">
    <location>
        <begin position="107"/>
        <end position="127"/>
    </location>
</feature>
<keyword evidence="7" id="KW-0378">Hydrolase</keyword>
<comment type="cofactor">
    <cofactor evidence="1">
        <name>Mn(2+)</name>
        <dbReference type="ChEBI" id="CHEBI:29035"/>
    </cofactor>
</comment>
<dbReference type="GO" id="GO:0046872">
    <property type="term" value="F:metal ion binding"/>
    <property type="evidence" value="ECO:0007669"/>
    <property type="project" value="UniProtKB-KW"/>
</dbReference>
<dbReference type="PANTHER" id="PTHR15822:SF4">
    <property type="entry name" value="TYROSYL-DNA PHOSPHODIESTERASE 2"/>
    <property type="match status" value="1"/>
</dbReference>
<dbReference type="Gene3D" id="3.60.10.10">
    <property type="entry name" value="Endonuclease/exonuclease/phosphatase"/>
    <property type="match status" value="2"/>
</dbReference>
<dbReference type="InterPro" id="IPR036691">
    <property type="entry name" value="Endo/exonu/phosph_ase_sf"/>
</dbReference>
<feature type="domain" description="Endonuclease/exonuclease/phosphatase" evidence="12">
    <location>
        <begin position="190"/>
        <end position="474"/>
    </location>
</feature>
<dbReference type="PANTHER" id="PTHR15822">
    <property type="entry name" value="TRAF AND TNF RECEPTOR-ASSOCIATED PROTEIN"/>
    <property type="match status" value="1"/>
</dbReference>
<proteinExistence type="predicted"/>
<protein>
    <recommendedName>
        <fullName evidence="12">Endonuclease/exonuclease/phosphatase domain-containing protein</fullName>
    </recommendedName>
</protein>
<dbReference type="InterPro" id="IPR005135">
    <property type="entry name" value="Endo/exonuclease/phosphatase"/>
</dbReference>
<keyword evidence="9" id="KW-0234">DNA repair</keyword>
<dbReference type="AlphaFoldDB" id="K8EZU1"/>
<dbReference type="GO" id="GO:0070260">
    <property type="term" value="F:5'-tyrosyl-DNA phosphodiesterase activity"/>
    <property type="evidence" value="ECO:0007669"/>
    <property type="project" value="TreeGrafter"/>
</dbReference>
<evidence type="ECO:0000313" key="14">
    <source>
        <dbReference type="Proteomes" id="UP000198341"/>
    </source>
</evidence>
<evidence type="ECO:0000256" key="8">
    <source>
        <dbReference type="ARBA" id="ARBA00022842"/>
    </source>
</evidence>
<keyword evidence="14" id="KW-1185">Reference proteome</keyword>
<evidence type="ECO:0000256" key="3">
    <source>
        <dbReference type="ARBA" id="ARBA00004322"/>
    </source>
</evidence>
<feature type="compositionally biased region" description="Low complexity" evidence="11">
    <location>
        <begin position="63"/>
        <end position="72"/>
    </location>
</feature>
<reference evidence="13 14" key="1">
    <citation type="submission" date="2011-10" db="EMBL/GenBank/DDBJ databases">
        <authorList>
            <person name="Genoscope - CEA"/>
        </authorList>
    </citation>
    <scope>NUCLEOTIDE SEQUENCE [LARGE SCALE GENOMIC DNA]</scope>
    <source>
        <strain evidence="13 14">RCC 1105</strain>
    </source>
</reference>
<comment type="subcellular location">
    <subcellularLocation>
        <location evidence="3">Nucleus</location>
        <location evidence="3">PML body</location>
    </subcellularLocation>
</comment>
<dbReference type="GO" id="GO:0004518">
    <property type="term" value="F:nuclease activity"/>
    <property type="evidence" value="ECO:0007669"/>
    <property type="project" value="UniProtKB-KW"/>
</dbReference>
<evidence type="ECO:0000256" key="4">
    <source>
        <dbReference type="ARBA" id="ARBA00022722"/>
    </source>
</evidence>
<sequence length="502" mass="57652">MSTPEHHQHKRKRDHDDDEKEEKEEKEERGRVVEENSNNNSLLAQLHRERNQRRPPIERATLTSSSSTTMMSKNAKVASSLVAKATTTTTTRNTSAWANVGRLSSIAKSDRNNKKQAVNNSHSDEVERVLERAKQLERKQKTTKASVTTTRLLPKIETKTVEMPTRGRKWTEEPAIPDRTANNEEEVRILSYNIWFDNQAAQMARTEYLGRVIESCDPDVLCLQEVTLPILFVLQGQAWFEKYSLCAQPSEMELQCGYFCVVMVKKKETVRKTRIEKDGNIARDDEKCETSTELGGFAQGSWKAHKSTFASSIMGRNLQYAYDLGFPRLCVATSHLESWIMENPQLMAEKREQQLKQSLEHLGGRFEDVIFIGDMNWNDSKDGLCPIEQPWEDAWLKLRPESDGYSYDAKRNTMLRGNLYARFDRAFAKLKNFELQSIQMVGTNPEVNGQTYEKPYIEKGEQKKIKVDVLPSDHYGLLLILKKKSLFDDDDDNGRDGIIDLT</sequence>
<dbReference type="KEGG" id="bpg:Bathy02g05090"/>
<keyword evidence="10" id="KW-0539">Nucleus</keyword>
<gene>
    <name evidence="13" type="ORF">Bathy02g05090</name>
</gene>
<dbReference type="Pfam" id="PF03372">
    <property type="entry name" value="Exo_endo_phos"/>
    <property type="match status" value="1"/>
</dbReference>
<dbReference type="STRING" id="41875.K8EZU1"/>
<keyword evidence="4" id="KW-0540">Nuclease</keyword>
<dbReference type="GO" id="GO:0003697">
    <property type="term" value="F:single-stranded DNA binding"/>
    <property type="evidence" value="ECO:0007669"/>
    <property type="project" value="TreeGrafter"/>
</dbReference>
<dbReference type="OrthoDB" id="9975959at2759"/>
<dbReference type="CDD" id="cd09080">
    <property type="entry name" value="TDP2"/>
    <property type="match status" value="1"/>
</dbReference>
<dbReference type="GO" id="GO:0006302">
    <property type="term" value="P:double-strand break repair"/>
    <property type="evidence" value="ECO:0007669"/>
    <property type="project" value="TreeGrafter"/>
</dbReference>
<dbReference type="eggNOG" id="KOG2756">
    <property type="taxonomic scope" value="Eukaryota"/>
</dbReference>
<evidence type="ECO:0000256" key="1">
    <source>
        <dbReference type="ARBA" id="ARBA00001936"/>
    </source>
</evidence>
<keyword evidence="8" id="KW-0460">Magnesium</keyword>
<evidence type="ECO:0000259" key="12">
    <source>
        <dbReference type="Pfam" id="PF03372"/>
    </source>
</evidence>
<evidence type="ECO:0000256" key="11">
    <source>
        <dbReference type="SAM" id="MobiDB-lite"/>
    </source>
</evidence>
<dbReference type="RefSeq" id="XP_007514558.1">
    <property type="nucleotide sequence ID" value="XM_007514496.1"/>
</dbReference>
<comment type="cofactor">
    <cofactor evidence="2">
        <name>Mg(2+)</name>
        <dbReference type="ChEBI" id="CHEBI:18420"/>
    </cofactor>
</comment>
<accession>K8EZU1</accession>
<dbReference type="EMBL" id="FO082277">
    <property type="protein sequence ID" value="CCO14798.1"/>
    <property type="molecule type" value="Genomic_DNA"/>
</dbReference>
<evidence type="ECO:0000256" key="6">
    <source>
        <dbReference type="ARBA" id="ARBA00022763"/>
    </source>
</evidence>
<dbReference type="GO" id="GO:0005737">
    <property type="term" value="C:cytoplasm"/>
    <property type="evidence" value="ECO:0007669"/>
    <property type="project" value="TreeGrafter"/>
</dbReference>
<name>K8EZU1_9CHLO</name>
<evidence type="ECO:0000256" key="2">
    <source>
        <dbReference type="ARBA" id="ARBA00001946"/>
    </source>
</evidence>
<keyword evidence="5" id="KW-0479">Metal-binding</keyword>
<feature type="region of interest" description="Disordered" evidence="11">
    <location>
        <begin position="1"/>
        <end position="75"/>
    </location>
</feature>
<evidence type="ECO:0000313" key="13">
    <source>
        <dbReference type="EMBL" id="CCO14798.1"/>
    </source>
</evidence>
<dbReference type="SUPFAM" id="SSF56219">
    <property type="entry name" value="DNase I-like"/>
    <property type="match status" value="1"/>
</dbReference>
<evidence type="ECO:0000256" key="10">
    <source>
        <dbReference type="ARBA" id="ARBA00023242"/>
    </source>
</evidence>
<evidence type="ECO:0000256" key="5">
    <source>
        <dbReference type="ARBA" id="ARBA00022723"/>
    </source>
</evidence>
<organism evidence="13 14">
    <name type="scientific">Bathycoccus prasinos</name>
    <dbReference type="NCBI Taxonomy" id="41875"/>
    <lineage>
        <taxon>Eukaryota</taxon>
        <taxon>Viridiplantae</taxon>
        <taxon>Chlorophyta</taxon>
        <taxon>Mamiellophyceae</taxon>
        <taxon>Mamiellales</taxon>
        <taxon>Bathycoccaceae</taxon>
        <taxon>Bathycoccus</taxon>
    </lineage>
</organism>